<gene>
    <name evidence="2" type="ORF">B296_00043804</name>
</gene>
<evidence type="ECO:0000256" key="1">
    <source>
        <dbReference type="SAM" id="MobiDB-lite"/>
    </source>
</evidence>
<sequence>MAGRGATHVLHTSWFNCSSWIRAKEIAAIRVYNCRAFTSPRISDFRPSIKVPKSCAVTVCPYGSNFLRAYPRRMIGPRGMKDKGRSLTSHLSPHTKKLTRDELHECSTKVLCWHCDELWSREHCCKKGRLLVIEPVEDDDSKPSEDGLEPEEEAMEEEP</sequence>
<protein>
    <submittedName>
        <fullName evidence="2">Uncharacterized protein</fullName>
    </submittedName>
</protein>
<reference evidence="2 3" key="1">
    <citation type="journal article" date="2014" name="Agronomy (Basel)">
        <title>A Draft Genome Sequence for Ensete ventricosum, the Drought-Tolerant Tree Against Hunger.</title>
        <authorList>
            <person name="Harrison J."/>
            <person name="Moore K.A."/>
            <person name="Paszkiewicz K."/>
            <person name="Jones T."/>
            <person name="Grant M."/>
            <person name="Ambacheew D."/>
            <person name="Muzemil S."/>
            <person name="Studholme D.J."/>
        </authorList>
    </citation>
    <scope>NUCLEOTIDE SEQUENCE [LARGE SCALE GENOMIC DNA]</scope>
</reference>
<dbReference type="AlphaFoldDB" id="A0A426X0E0"/>
<name>A0A426X0E0_ENSVE</name>
<proteinExistence type="predicted"/>
<accession>A0A426X0E0</accession>
<dbReference type="Proteomes" id="UP000287651">
    <property type="component" value="Unassembled WGS sequence"/>
</dbReference>
<dbReference type="EMBL" id="AMZH03030301">
    <property type="protein sequence ID" value="RRT32933.1"/>
    <property type="molecule type" value="Genomic_DNA"/>
</dbReference>
<organism evidence="2 3">
    <name type="scientific">Ensete ventricosum</name>
    <name type="common">Abyssinian banana</name>
    <name type="synonym">Musa ensete</name>
    <dbReference type="NCBI Taxonomy" id="4639"/>
    <lineage>
        <taxon>Eukaryota</taxon>
        <taxon>Viridiplantae</taxon>
        <taxon>Streptophyta</taxon>
        <taxon>Embryophyta</taxon>
        <taxon>Tracheophyta</taxon>
        <taxon>Spermatophyta</taxon>
        <taxon>Magnoliopsida</taxon>
        <taxon>Liliopsida</taxon>
        <taxon>Zingiberales</taxon>
        <taxon>Musaceae</taxon>
        <taxon>Ensete</taxon>
    </lineage>
</organism>
<evidence type="ECO:0000313" key="3">
    <source>
        <dbReference type="Proteomes" id="UP000287651"/>
    </source>
</evidence>
<comment type="caution">
    <text evidence="2">The sequence shown here is derived from an EMBL/GenBank/DDBJ whole genome shotgun (WGS) entry which is preliminary data.</text>
</comment>
<evidence type="ECO:0000313" key="2">
    <source>
        <dbReference type="EMBL" id="RRT32933.1"/>
    </source>
</evidence>
<feature type="region of interest" description="Disordered" evidence="1">
    <location>
        <begin position="136"/>
        <end position="159"/>
    </location>
</feature>